<protein>
    <recommendedName>
        <fullName evidence="1">Protein kinase domain-containing protein</fullName>
    </recommendedName>
</protein>
<gene>
    <name evidence="2" type="ORF">SteCoe_23762</name>
</gene>
<dbReference type="InterPro" id="IPR008271">
    <property type="entry name" value="Ser/Thr_kinase_AS"/>
</dbReference>
<dbReference type="PANTHER" id="PTHR44167">
    <property type="entry name" value="OVARIAN-SPECIFIC SERINE/THREONINE-PROTEIN KINASE LOK-RELATED"/>
    <property type="match status" value="1"/>
</dbReference>
<dbReference type="PROSITE" id="PS50011">
    <property type="entry name" value="PROTEIN_KINASE_DOM"/>
    <property type="match status" value="1"/>
</dbReference>
<dbReference type="SUPFAM" id="SSF56112">
    <property type="entry name" value="Protein kinase-like (PK-like)"/>
    <property type="match status" value="1"/>
</dbReference>
<dbReference type="Proteomes" id="UP000187209">
    <property type="component" value="Unassembled WGS sequence"/>
</dbReference>
<dbReference type="GO" id="GO:0005524">
    <property type="term" value="F:ATP binding"/>
    <property type="evidence" value="ECO:0007669"/>
    <property type="project" value="InterPro"/>
</dbReference>
<dbReference type="Gene3D" id="1.10.510.10">
    <property type="entry name" value="Transferase(Phosphotransferase) domain 1"/>
    <property type="match status" value="1"/>
</dbReference>
<dbReference type="Pfam" id="PF00069">
    <property type="entry name" value="Pkinase"/>
    <property type="match status" value="1"/>
</dbReference>
<dbReference type="EMBL" id="MPUH01000611">
    <property type="protein sequence ID" value="OMJ76789.1"/>
    <property type="molecule type" value="Genomic_DNA"/>
</dbReference>
<dbReference type="GO" id="GO:0004674">
    <property type="term" value="F:protein serine/threonine kinase activity"/>
    <property type="evidence" value="ECO:0007669"/>
    <property type="project" value="TreeGrafter"/>
</dbReference>
<comment type="caution">
    <text evidence="2">The sequence shown here is derived from an EMBL/GenBank/DDBJ whole genome shotgun (WGS) entry which is preliminary data.</text>
</comment>
<dbReference type="PROSITE" id="PS00108">
    <property type="entry name" value="PROTEIN_KINASE_ST"/>
    <property type="match status" value="1"/>
</dbReference>
<organism evidence="2 3">
    <name type="scientific">Stentor coeruleus</name>
    <dbReference type="NCBI Taxonomy" id="5963"/>
    <lineage>
        <taxon>Eukaryota</taxon>
        <taxon>Sar</taxon>
        <taxon>Alveolata</taxon>
        <taxon>Ciliophora</taxon>
        <taxon>Postciliodesmatophora</taxon>
        <taxon>Heterotrichea</taxon>
        <taxon>Heterotrichida</taxon>
        <taxon>Stentoridae</taxon>
        <taxon>Stentor</taxon>
    </lineage>
</organism>
<dbReference type="InterPro" id="IPR000719">
    <property type="entry name" value="Prot_kinase_dom"/>
</dbReference>
<sequence length="539" mass="62536">MVFYERLQDFIDAMLLKIEERNQWNSEMINNLLKQQYYLNLVTLKEYYDEVKLLNIVDEVYKTIISLCLFQLLNRSFISYAYHDLIVECLVMLAQEENCNVKALKDKLVLKSLENTDYEDETRVAEFWVILREYALIYKISKALEKFNIKMTLELRYISSSAEIYIMKLLTDHTKIPDIINKIRLAKKNHMMLVNLQTITGMFIEEYCKVRKIQEKSKELIDLMDNENIEGEKYQEYEPSIKNNTPEIGKYIRKEQVEDDFGVITKLETKYMNTQGMVSVSIFECHRQGYPDKVALKECKTKFKEYLSGYYEEAKILKTLSGKSVNFLKFFGANQKVEDVLGVKTHIFQIQMEYVERTLKDDKENRLAQNLAYTEIEFESIFYQLVSALNILRTLNIIHCDIKPTNILITNEGVLKIIDFNAATSLKSTTIIGNYAGTMSFMAPEILKGLEKGDATIKQDKPDVFSLGMTLLFLLIKEPINGLNAIGNENKLLEAIKSVPYMSAVNILTKMLEHNPEKRPGMNNLLGYYSNNSEATIAI</sequence>
<dbReference type="GO" id="GO:0005634">
    <property type="term" value="C:nucleus"/>
    <property type="evidence" value="ECO:0007669"/>
    <property type="project" value="TreeGrafter"/>
</dbReference>
<keyword evidence="3" id="KW-1185">Reference proteome</keyword>
<proteinExistence type="predicted"/>
<dbReference type="OrthoDB" id="1668230at2759"/>
<feature type="domain" description="Protein kinase" evidence="1">
    <location>
        <begin position="250"/>
        <end position="537"/>
    </location>
</feature>
<dbReference type="GO" id="GO:0044773">
    <property type="term" value="P:mitotic DNA damage checkpoint signaling"/>
    <property type="evidence" value="ECO:0007669"/>
    <property type="project" value="TreeGrafter"/>
</dbReference>
<reference evidence="2 3" key="1">
    <citation type="submission" date="2016-11" db="EMBL/GenBank/DDBJ databases">
        <title>The macronuclear genome of Stentor coeruleus: a giant cell with tiny introns.</title>
        <authorList>
            <person name="Slabodnick M."/>
            <person name="Ruby J.G."/>
            <person name="Reiff S.B."/>
            <person name="Swart E.C."/>
            <person name="Gosai S."/>
            <person name="Prabakaran S."/>
            <person name="Witkowska E."/>
            <person name="Larue G.E."/>
            <person name="Fisher S."/>
            <person name="Freeman R.M."/>
            <person name="Gunawardena J."/>
            <person name="Chu W."/>
            <person name="Stover N.A."/>
            <person name="Gregory B.D."/>
            <person name="Nowacki M."/>
            <person name="Derisi J."/>
            <person name="Roy S.W."/>
            <person name="Marshall W.F."/>
            <person name="Sood P."/>
        </authorList>
    </citation>
    <scope>NUCLEOTIDE SEQUENCE [LARGE SCALE GENOMIC DNA]</scope>
    <source>
        <strain evidence="2">WM001</strain>
    </source>
</reference>
<dbReference type="PANTHER" id="PTHR44167:SF24">
    <property type="entry name" value="SERINE_THREONINE-PROTEIN KINASE CHK2"/>
    <property type="match status" value="1"/>
</dbReference>
<dbReference type="SMART" id="SM00220">
    <property type="entry name" value="S_TKc"/>
    <property type="match status" value="1"/>
</dbReference>
<evidence type="ECO:0000259" key="1">
    <source>
        <dbReference type="PROSITE" id="PS50011"/>
    </source>
</evidence>
<evidence type="ECO:0000313" key="3">
    <source>
        <dbReference type="Proteomes" id="UP000187209"/>
    </source>
</evidence>
<name>A0A1R2BJ65_9CILI</name>
<accession>A0A1R2BJ65</accession>
<dbReference type="GO" id="GO:0005737">
    <property type="term" value="C:cytoplasm"/>
    <property type="evidence" value="ECO:0007669"/>
    <property type="project" value="TreeGrafter"/>
</dbReference>
<dbReference type="AlphaFoldDB" id="A0A1R2BJ65"/>
<dbReference type="InterPro" id="IPR011009">
    <property type="entry name" value="Kinase-like_dom_sf"/>
</dbReference>
<evidence type="ECO:0000313" key="2">
    <source>
        <dbReference type="EMBL" id="OMJ76789.1"/>
    </source>
</evidence>